<reference evidence="2" key="1">
    <citation type="submission" date="2021-03" db="UniProtKB">
        <authorList>
            <consortium name="EnsemblPlants"/>
        </authorList>
    </citation>
    <scope>IDENTIFICATION</scope>
</reference>
<evidence type="ECO:0000256" key="1">
    <source>
        <dbReference type="SAM" id="MobiDB-lite"/>
    </source>
</evidence>
<accession>A0A803QSL6</accession>
<feature type="compositionally biased region" description="Basic and acidic residues" evidence="1">
    <location>
        <begin position="38"/>
        <end position="50"/>
    </location>
</feature>
<feature type="region of interest" description="Disordered" evidence="1">
    <location>
        <begin position="1"/>
        <end position="50"/>
    </location>
</feature>
<dbReference type="Gramene" id="evm.model.ctgX64.3">
    <property type="protein sequence ID" value="cds.evm.model.ctgX64.3"/>
    <property type="gene ID" value="evm.TU.ctgX64.3"/>
</dbReference>
<keyword evidence="3" id="KW-1185">Reference proteome</keyword>
<name>A0A803QSL6_CANSA</name>
<evidence type="ECO:0000313" key="3">
    <source>
        <dbReference type="Proteomes" id="UP000596661"/>
    </source>
</evidence>
<dbReference type="EnsemblPlants" id="evm.model.ctgX64.3">
    <property type="protein sequence ID" value="cds.evm.model.ctgX64.3"/>
    <property type="gene ID" value="evm.TU.ctgX64.3"/>
</dbReference>
<dbReference type="AlphaFoldDB" id="A0A803QSL6"/>
<proteinExistence type="predicted"/>
<evidence type="ECO:0000313" key="2">
    <source>
        <dbReference type="EnsemblPlants" id="cds.evm.model.ctgX64.3"/>
    </source>
</evidence>
<protein>
    <submittedName>
        <fullName evidence="2">Uncharacterized protein</fullName>
    </submittedName>
</protein>
<sequence length="217" mass="24309">SRVPDSRPLNRTIIGAGNDTDGPVTLGEPREDLDEEPIDLKEDPMEHQEELLPKLKKCSRLPPRPPGQKTLNKANVFDCLRKHKELMNDLSQKQLVEAGASSADSYVQVAKTQIERPLKAQHFECDLITFEELNLTHVQYPQNDPLVVEVCFECDLITFGANQFVPERPSAMRASNVCFSREVISPCGKIKLPSSGKIPHDNTIMETFIVVDTKSCI</sequence>
<dbReference type="Proteomes" id="UP000596661">
    <property type="component" value="Unassembled WGS sequence"/>
</dbReference>
<organism evidence="2 3">
    <name type="scientific">Cannabis sativa</name>
    <name type="common">Hemp</name>
    <name type="synonym">Marijuana</name>
    <dbReference type="NCBI Taxonomy" id="3483"/>
    <lineage>
        <taxon>Eukaryota</taxon>
        <taxon>Viridiplantae</taxon>
        <taxon>Streptophyta</taxon>
        <taxon>Embryophyta</taxon>
        <taxon>Tracheophyta</taxon>
        <taxon>Spermatophyta</taxon>
        <taxon>Magnoliopsida</taxon>
        <taxon>eudicotyledons</taxon>
        <taxon>Gunneridae</taxon>
        <taxon>Pentapetalae</taxon>
        <taxon>rosids</taxon>
        <taxon>fabids</taxon>
        <taxon>Rosales</taxon>
        <taxon>Cannabaceae</taxon>
        <taxon>Cannabis</taxon>
    </lineage>
</organism>